<name>A0A5N5NG67_PANHP</name>
<dbReference type="AlphaFoldDB" id="A0A5N5NG67"/>
<dbReference type="EMBL" id="VFJC01000010">
    <property type="protein sequence ID" value="KAB5565506.1"/>
    <property type="molecule type" value="Genomic_DNA"/>
</dbReference>
<accession>A0A5N5NG67</accession>
<gene>
    <name evidence="1" type="ORF">PHYPO_G00242390</name>
</gene>
<sequence length="70" mass="7557">MQRACVNPERNGSVGTRRRFRGVYEEGSRITSLHSTDVTAGKCNDKPGPPYWAPATGGHGSCSSYIFGPQ</sequence>
<evidence type="ECO:0000313" key="1">
    <source>
        <dbReference type="EMBL" id="KAB5565506.1"/>
    </source>
</evidence>
<protein>
    <submittedName>
        <fullName evidence="1">Uncharacterized protein</fullName>
    </submittedName>
</protein>
<comment type="caution">
    <text evidence="1">The sequence shown here is derived from an EMBL/GenBank/DDBJ whole genome shotgun (WGS) entry which is preliminary data.</text>
</comment>
<proteinExistence type="predicted"/>
<reference evidence="1 2" key="1">
    <citation type="submission" date="2019-06" db="EMBL/GenBank/DDBJ databases">
        <title>A chromosome-scale genome assembly of the striped catfish, Pangasianodon hypophthalmus.</title>
        <authorList>
            <person name="Wen M."/>
            <person name="Zahm M."/>
            <person name="Roques C."/>
            <person name="Cabau C."/>
            <person name="Klopp C."/>
            <person name="Donnadieu C."/>
            <person name="Jouanno E."/>
            <person name="Avarre J.-C."/>
            <person name="Campet M."/>
            <person name="Ha T.T.T."/>
            <person name="Dugue R."/>
            <person name="Lampietro C."/>
            <person name="Louis A."/>
            <person name="Herpin A."/>
            <person name="Echchiki A."/>
            <person name="Berthelot C."/>
            <person name="Parey E."/>
            <person name="Roest-Crollius H."/>
            <person name="Braasch I."/>
            <person name="Postlethwait J."/>
            <person name="Bobe J."/>
            <person name="Montfort J."/>
            <person name="Bouchez O."/>
            <person name="Begum T."/>
            <person name="Schartl M."/>
            <person name="Guiguen Y."/>
        </authorList>
    </citation>
    <scope>NUCLEOTIDE SEQUENCE [LARGE SCALE GENOMIC DNA]</scope>
    <source>
        <strain evidence="1 2">Indonesia</strain>
        <tissue evidence="1">Blood</tissue>
    </source>
</reference>
<keyword evidence="2" id="KW-1185">Reference proteome</keyword>
<evidence type="ECO:0000313" key="2">
    <source>
        <dbReference type="Proteomes" id="UP000327468"/>
    </source>
</evidence>
<dbReference type="Proteomes" id="UP000327468">
    <property type="component" value="Chromosome 9"/>
</dbReference>
<organism evidence="1 2">
    <name type="scientific">Pangasianodon hypophthalmus</name>
    <name type="common">Striped catfish</name>
    <name type="synonym">Helicophagus hypophthalmus</name>
    <dbReference type="NCBI Taxonomy" id="310915"/>
    <lineage>
        <taxon>Eukaryota</taxon>
        <taxon>Metazoa</taxon>
        <taxon>Chordata</taxon>
        <taxon>Craniata</taxon>
        <taxon>Vertebrata</taxon>
        <taxon>Euteleostomi</taxon>
        <taxon>Actinopterygii</taxon>
        <taxon>Neopterygii</taxon>
        <taxon>Teleostei</taxon>
        <taxon>Ostariophysi</taxon>
        <taxon>Siluriformes</taxon>
        <taxon>Pangasiidae</taxon>
        <taxon>Pangasianodon</taxon>
    </lineage>
</organism>